<dbReference type="Gene3D" id="1.10.150.240">
    <property type="entry name" value="Putative phosphatase, domain 2"/>
    <property type="match status" value="1"/>
</dbReference>
<evidence type="ECO:0000313" key="2">
    <source>
        <dbReference type="Proteomes" id="UP001304461"/>
    </source>
</evidence>
<dbReference type="PANTHER" id="PTHR42896">
    <property type="entry name" value="XYLULOSE-1,5-BISPHOSPHATE (XUBP) PHOSPHATASE"/>
    <property type="match status" value="1"/>
</dbReference>
<dbReference type="GO" id="GO:0016787">
    <property type="term" value="F:hydrolase activity"/>
    <property type="evidence" value="ECO:0007669"/>
    <property type="project" value="UniProtKB-KW"/>
</dbReference>
<dbReference type="SUPFAM" id="SSF56784">
    <property type="entry name" value="HAD-like"/>
    <property type="match status" value="1"/>
</dbReference>
<keyword evidence="2" id="KW-1185">Reference proteome</keyword>
<organism evidence="1 2">
    <name type="scientific">Cyanobium gracile UHCC 0139</name>
    <dbReference type="NCBI Taxonomy" id="3110308"/>
    <lineage>
        <taxon>Bacteria</taxon>
        <taxon>Bacillati</taxon>
        <taxon>Cyanobacteriota</taxon>
        <taxon>Cyanophyceae</taxon>
        <taxon>Synechococcales</taxon>
        <taxon>Prochlorococcaceae</taxon>
        <taxon>Cyanobium</taxon>
    </lineage>
</organism>
<protein>
    <submittedName>
        <fullName evidence="1">HAD-IA family hydrolase</fullName>
    </submittedName>
</protein>
<sequence length="257" mass="27371">MAPALSALLWDVDGTLAETEFEGHRVAFNRSFEAAGLPWRWDRPTYGRLLAVGGGHERITAFLEQVEGCTPERGRVEELQRRKQAFYAELVREGGLALRPGVARLVEEAAAAGLLQAIVTTSGRRAVQALLEGAPPALGGTFAFWVCGDDVVRKKPDPEAYRLALAQLGRTEGVKEGSVMVLEDSPAGLAAATGAGLPCLVCLSAATRQEPAARFSDARAVVESLDEPGGMVRVRQGPACPGGQVTLSWLERLLDTP</sequence>
<dbReference type="InterPro" id="IPR036412">
    <property type="entry name" value="HAD-like_sf"/>
</dbReference>
<dbReference type="SFLD" id="SFLDG01129">
    <property type="entry name" value="C1.5:_HAD__Beta-PGM__Phosphata"/>
    <property type="match status" value="1"/>
</dbReference>
<dbReference type="RefSeq" id="WP_323304804.1">
    <property type="nucleotide sequence ID" value="NZ_JAYGHX010000002.1"/>
</dbReference>
<gene>
    <name evidence="1" type="ORF">VB738_05605</name>
</gene>
<name>A0ABU5RSH2_9CYAN</name>
<dbReference type="InterPro" id="IPR044999">
    <property type="entry name" value="CbbY-like"/>
</dbReference>
<keyword evidence="1" id="KW-0378">Hydrolase</keyword>
<accession>A0ABU5RSH2</accession>
<evidence type="ECO:0000313" key="1">
    <source>
        <dbReference type="EMBL" id="MEA5390735.1"/>
    </source>
</evidence>
<dbReference type="InterPro" id="IPR006439">
    <property type="entry name" value="HAD-SF_hydro_IA"/>
</dbReference>
<reference evidence="1 2" key="1">
    <citation type="submission" date="2023-12" db="EMBL/GenBank/DDBJ databases">
        <title>Baltic Sea Cyanobacteria.</title>
        <authorList>
            <person name="Delbaje E."/>
            <person name="Fewer D.P."/>
            <person name="Shishido T.K."/>
        </authorList>
    </citation>
    <scope>NUCLEOTIDE SEQUENCE [LARGE SCALE GENOMIC DNA]</scope>
    <source>
        <strain evidence="1 2">UHCC 0139</strain>
    </source>
</reference>
<dbReference type="InterPro" id="IPR023214">
    <property type="entry name" value="HAD_sf"/>
</dbReference>
<dbReference type="InterPro" id="IPR023198">
    <property type="entry name" value="PGP-like_dom2"/>
</dbReference>
<dbReference type="Gene3D" id="3.40.50.1000">
    <property type="entry name" value="HAD superfamily/HAD-like"/>
    <property type="match status" value="1"/>
</dbReference>
<proteinExistence type="predicted"/>
<dbReference type="Proteomes" id="UP001304461">
    <property type="component" value="Unassembled WGS sequence"/>
</dbReference>
<dbReference type="EMBL" id="JAYGHX010000002">
    <property type="protein sequence ID" value="MEA5390735.1"/>
    <property type="molecule type" value="Genomic_DNA"/>
</dbReference>
<dbReference type="SFLD" id="SFLDS00003">
    <property type="entry name" value="Haloacid_Dehalogenase"/>
    <property type="match status" value="1"/>
</dbReference>
<dbReference type="Pfam" id="PF00702">
    <property type="entry name" value="Hydrolase"/>
    <property type="match status" value="1"/>
</dbReference>
<dbReference type="NCBIfam" id="TIGR01509">
    <property type="entry name" value="HAD-SF-IA-v3"/>
    <property type="match status" value="1"/>
</dbReference>
<comment type="caution">
    <text evidence="1">The sequence shown here is derived from an EMBL/GenBank/DDBJ whole genome shotgun (WGS) entry which is preliminary data.</text>
</comment>
<dbReference type="PANTHER" id="PTHR42896:SF2">
    <property type="entry name" value="CBBY-LIKE PROTEIN"/>
    <property type="match status" value="1"/>
</dbReference>